<evidence type="ECO:0000313" key="5">
    <source>
        <dbReference type="Proteomes" id="UP000324479"/>
    </source>
</evidence>
<organism evidence="4 5">
    <name type="scientific">Roseiconus nitratireducens</name>
    <dbReference type="NCBI Taxonomy" id="2605748"/>
    <lineage>
        <taxon>Bacteria</taxon>
        <taxon>Pseudomonadati</taxon>
        <taxon>Planctomycetota</taxon>
        <taxon>Planctomycetia</taxon>
        <taxon>Pirellulales</taxon>
        <taxon>Pirellulaceae</taxon>
        <taxon>Roseiconus</taxon>
    </lineage>
</organism>
<dbReference type="CDD" id="cd03811">
    <property type="entry name" value="GT4_GT28_WabH-like"/>
    <property type="match status" value="1"/>
</dbReference>
<reference evidence="4 5" key="1">
    <citation type="submission" date="2019-08" db="EMBL/GenBank/DDBJ databases">
        <authorList>
            <person name="Dhanesh K."/>
            <person name="Kumar G."/>
            <person name="Sasikala C."/>
            <person name="Venkata Ramana C."/>
        </authorList>
    </citation>
    <scope>NUCLEOTIDE SEQUENCE [LARGE SCALE GENOMIC DNA]</scope>
    <source>
        <strain evidence="4 5">JC645</strain>
    </source>
</reference>
<evidence type="ECO:0000256" key="1">
    <source>
        <dbReference type="ARBA" id="ARBA00022676"/>
    </source>
</evidence>
<dbReference type="AlphaFoldDB" id="A0A5M6D0H5"/>
<dbReference type="GO" id="GO:0016757">
    <property type="term" value="F:glycosyltransferase activity"/>
    <property type="evidence" value="ECO:0007669"/>
    <property type="project" value="UniProtKB-KW"/>
</dbReference>
<keyword evidence="1" id="KW-0328">Glycosyltransferase</keyword>
<keyword evidence="2 4" id="KW-0808">Transferase</keyword>
<dbReference type="PANTHER" id="PTHR12526:SF510">
    <property type="entry name" value="D-INOSITOL 3-PHOSPHATE GLYCOSYLTRANSFERASE"/>
    <property type="match status" value="1"/>
</dbReference>
<proteinExistence type="predicted"/>
<protein>
    <submittedName>
        <fullName evidence="4">Glycosyltransferase</fullName>
    </submittedName>
</protein>
<feature type="domain" description="Glycosyltransferase subfamily 4-like N-terminal" evidence="3">
    <location>
        <begin position="112"/>
        <end position="273"/>
    </location>
</feature>
<gene>
    <name evidence="4" type="ORF">FYK55_21360</name>
</gene>
<keyword evidence="5" id="KW-1185">Reference proteome</keyword>
<comment type="caution">
    <text evidence="4">The sequence shown here is derived from an EMBL/GenBank/DDBJ whole genome shotgun (WGS) entry which is preliminary data.</text>
</comment>
<dbReference type="Pfam" id="PF13692">
    <property type="entry name" value="Glyco_trans_1_4"/>
    <property type="match status" value="1"/>
</dbReference>
<dbReference type="Proteomes" id="UP000324479">
    <property type="component" value="Unassembled WGS sequence"/>
</dbReference>
<evidence type="ECO:0000259" key="3">
    <source>
        <dbReference type="Pfam" id="PF13439"/>
    </source>
</evidence>
<dbReference type="PANTHER" id="PTHR12526">
    <property type="entry name" value="GLYCOSYLTRANSFERASE"/>
    <property type="match status" value="1"/>
</dbReference>
<dbReference type="SUPFAM" id="SSF53756">
    <property type="entry name" value="UDP-Glycosyltransferase/glycogen phosphorylase"/>
    <property type="match status" value="1"/>
</dbReference>
<dbReference type="Gene3D" id="3.40.50.2000">
    <property type="entry name" value="Glycogen Phosphorylase B"/>
    <property type="match status" value="2"/>
</dbReference>
<name>A0A5M6D0H5_9BACT</name>
<dbReference type="Pfam" id="PF13439">
    <property type="entry name" value="Glyco_transf_4"/>
    <property type="match status" value="1"/>
</dbReference>
<accession>A0A5M6D0H5</accession>
<evidence type="ECO:0000256" key="2">
    <source>
        <dbReference type="ARBA" id="ARBA00022679"/>
    </source>
</evidence>
<dbReference type="InterPro" id="IPR028098">
    <property type="entry name" value="Glyco_trans_4-like_N"/>
</dbReference>
<dbReference type="EMBL" id="VWOX01000014">
    <property type="protein sequence ID" value="KAA5540190.1"/>
    <property type="molecule type" value="Genomic_DNA"/>
</dbReference>
<evidence type="ECO:0000313" key="4">
    <source>
        <dbReference type="EMBL" id="KAA5540190.1"/>
    </source>
</evidence>
<sequence>MHGLNRQAGQRTHRSNFCFERFGIGRSFVGRLNAIFARNASDRLRHSDIPVLKHAGSGRVAPVGRRPKGFGSPLGFGATLGFGSTLSFGSQPVPIPYACGMRIDFVITELNMGGAEKALTEIALTMQRQGHQVRVLSIGSPPVGDRGVLADRLADEDLAVHFGGFDHWIRLPSAMRWLKRLLRQDPPELCQTFLFHANCLGTFAAAESNVPFRIGGVRVAESIAWRCHIERRAAAKMDRVTCVSERVRRFVIHRLNVDPQKCVTIPNGVDVTRFASAEPFDWRQLGWDPASKVALFVGRFHPQKGLELIRKQTQRLFATADHKLLLVGDGPLRSSLQDWADSVGSDQIQLIPWQREVAPLMKAAQMVLLPSHYEGMPNVMLEAMAAGRPVVCSLVEGSDELLPQKVPAQDPVTAKLDRRSLQGFPPGDSAAMAERAERFFADEVLCQRVGAANQKDVQDRFSIASMTDAYAALYQRLQTAQPDP</sequence>